<comment type="caution">
    <text evidence="1">The sequence shown here is derived from an EMBL/GenBank/DDBJ whole genome shotgun (WGS) entry which is preliminary data.</text>
</comment>
<evidence type="ECO:0000313" key="1">
    <source>
        <dbReference type="EMBL" id="HCY80611.1"/>
    </source>
</evidence>
<feature type="non-terminal residue" evidence="1">
    <location>
        <position position="1"/>
    </location>
</feature>
<sequence length="75" mass="8899">LNDLMQEHRIATNDYHLIKNCLEVQSKLDSGKELNESDREILEHDFKDPFLLALELQNKYKIQIDNKKVKDPKSF</sequence>
<protein>
    <submittedName>
        <fullName evidence="1">Uncharacterized protein</fullName>
    </submittedName>
</protein>
<reference evidence="1 2" key="1">
    <citation type="journal article" date="2018" name="Nat. Biotechnol.">
        <title>A standardized bacterial taxonomy based on genome phylogeny substantially revises the tree of life.</title>
        <authorList>
            <person name="Parks D.H."/>
            <person name="Chuvochina M."/>
            <person name="Waite D.W."/>
            <person name="Rinke C."/>
            <person name="Skarshewski A."/>
            <person name="Chaumeil P.A."/>
            <person name="Hugenholtz P."/>
        </authorList>
    </citation>
    <scope>NUCLEOTIDE SEQUENCE [LARGE SCALE GENOMIC DNA]</scope>
    <source>
        <strain evidence="1">UBA10227</strain>
    </source>
</reference>
<dbReference type="EMBL" id="DPRK01000046">
    <property type="protein sequence ID" value="HCY80611.1"/>
    <property type="molecule type" value="Genomic_DNA"/>
</dbReference>
<dbReference type="AlphaFoldDB" id="A0A3D6BN02"/>
<accession>A0A3D6BN02</accession>
<organism evidence="1 2">
    <name type="scientific">Xanthomarina gelatinilytica</name>
    <dbReference type="NCBI Taxonomy" id="1137281"/>
    <lineage>
        <taxon>Bacteria</taxon>
        <taxon>Pseudomonadati</taxon>
        <taxon>Bacteroidota</taxon>
        <taxon>Flavobacteriia</taxon>
        <taxon>Flavobacteriales</taxon>
        <taxon>Flavobacteriaceae</taxon>
        <taxon>Xanthomarina</taxon>
    </lineage>
</organism>
<feature type="non-terminal residue" evidence="1">
    <location>
        <position position="75"/>
    </location>
</feature>
<dbReference type="Proteomes" id="UP000263268">
    <property type="component" value="Unassembled WGS sequence"/>
</dbReference>
<proteinExistence type="predicted"/>
<gene>
    <name evidence="1" type="ORF">DHV22_02890</name>
</gene>
<evidence type="ECO:0000313" key="2">
    <source>
        <dbReference type="Proteomes" id="UP000263268"/>
    </source>
</evidence>
<name>A0A3D6BN02_9FLAO</name>